<dbReference type="Proteomes" id="UP001187415">
    <property type="component" value="Unassembled WGS sequence"/>
</dbReference>
<protein>
    <recommendedName>
        <fullName evidence="6">Ig-like domain-containing protein</fullName>
    </recommendedName>
</protein>
<dbReference type="InterPro" id="IPR013106">
    <property type="entry name" value="Ig_V-set"/>
</dbReference>
<dbReference type="InterPro" id="IPR013783">
    <property type="entry name" value="Ig-like_fold"/>
</dbReference>
<sequence>MRKFVFLFLLLSQVDSDPLVVQPGNQAFLSCQADTFPVIAVEWTTTNLTHPQYVLFFSDGHADKTHQYPSFEGRVYLVDKEMNNGNVSIIIKNVTSSDSGIYECRVSSGGSRPKRANINNNPITSITLQVKDVDDSGNPTDKGKTHGDLNHEMNTFHVHNHTGLVVGISAFVLLGIGFSGIKYKVKKNQNSDLSTFETDRQLI</sequence>
<dbReference type="PANTHER" id="PTHR24100">
    <property type="entry name" value="BUTYROPHILIN"/>
    <property type="match status" value="1"/>
</dbReference>
<dbReference type="GO" id="GO:0005102">
    <property type="term" value="F:signaling receptor binding"/>
    <property type="evidence" value="ECO:0007669"/>
    <property type="project" value="TreeGrafter"/>
</dbReference>
<feature type="chain" id="PRO_5041742592" description="Ig-like domain-containing protein" evidence="5">
    <location>
        <begin position="17"/>
        <end position="203"/>
    </location>
</feature>
<dbReference type="PROSITE" id="PS51257">
    <property type="entry name" value="PROKAR_LIPOPROTEIN"/>
    <property type="match status" value="1"/>
</dbReference>
<evidence type="ECO:0000256" key="4">
    <source>
        <dbReference type="SAM" id="Phobius"/>
    </source>
</evidence>
<dbReference type="Gene3D" id="2.60.40.10">
    <property type="entry name" value="Immunoglobulins"/>
    <property type="match status" value="1"/>
</dbReference>
<comment type="subcellular location">
    <subcellularLocation>
        <location evidence="1">Membrane</location>
    </subcellularLocation>
</comment>
<name>A0AA88LMU9_CHASR</name>
<evidence type="ECO:0000256" key="1">
    <source>
        <dbReference type="ARBA" id="ARBA00004370"/>
    </source>
</evidence>
<dbReference type="SMART" id="SM00408">
    <property type="entry name" value="IGc2"/>
    <property type="match status" value="1"/>
</dbReference>
<evidence type="ECO:0000256" key="3">
    <source>
        <dbReference type="ARBA" id="ARBA00023319"/>
    </source>
</evidence>
<dbReference type="AlphaFoldDB" id="A0AA88LMU9"/>
<evidence type="ECO:0000313" key="8">
    <source>
        <dbReference type="Proteomes" id="UP001187415"/>
    </source>
</evidence>
<dbReference type="InterPro" id="IPR003598">
    <property type="entry name" value="Ig_sub2"/>
</dbReference>
<dbReference type="SUPFAM" id="SSF48726">
    <property type="entry name" value="Immunoglobulin"/>
    <property type="match status" value="1"/>
</dbReference>
<feature type="transmembrane region" description="Helical" evidence="4">
    <location>
        <begin position="163"/>
        <end position="181"/>
    </location>
</feature>
<dbReference type="SMART" id="SM00409">
    <property type="entry name" value="IG"/>
    <property type="match status" value="1"/>
</dbReference>
<dbReference type="GO" id="GO:0009897">
    <property type="term" value="C:external side of plasma membrane"/>
    <property type="evidence" value="ECO:0007669"/>
    <property type="project" value="TreeGrafter"/>
</dbReference>
<comment type="caution">
    <text evidence="7">The sequence shown here is derived from an EMBL/GenBank/DDBJ whole genome shotgun (WGS) entry which is preliminary data.</text>
</comment>
<keyword evidence="2 4" id="KW-0472">Membrane</keyword>
<dbReference type="InterPro" id="IPR050504">
    <property type="entry name" value="IgSF_BTN/MOG"/>
</dbReference>
<feature type="domain" description="Ig-like" evidence="6">
    <location>
        <begin position="21"/>
        <end position="119"/>
    </location>
</feature>
<evidence type="ECO:0000256" key="5">
    <source>
        <dbReference type="SAM" id="SignalP"/>
    </source>
</evidence>
<dbReference type="InterPro" id="IPR003599">
    <property type="entry name" value="Ig_sub"/>
</dbReference>
<keyword evidence="4" id="KW-0812">Transmembrane</keyword>
<feature type="signal peptide" evidence="5">
    <location>
        <begin position="1"/>
        <end position="16"/>
    </location>
</feature>
<gene>
    <name evidence="7" type="ORF">Q5P01_000023</name>
</gene>
<dbReference type="InterPro" id="IPR036179">
    <property type="entry name" value="Ig-like_dom_sf"/>
</dbReference>
<reference evidence="7" key="1">
    <citation type="submission" date="2023-07" db="EMBL/GenBank/DDBJ databases">
        <title>Chromosome-level Genome Assembly of Striped Snakehead (Channa striata).</title>
        <authorList>
            <person name="Liu H."/>
        </authorList>
    </citation>
    <scope>NUCLEOTIDE SEQUENCE</scope>
    <source>
        <strain evidence="7">Gz</strain>
        <tissue evidence="7">Muscle</tissue>
    </source>
</reference>
<dbReference type="EMBL" id="JAUPFM010000130">
    <property type="protein sequence ID" value="KAK2812495.1"/>
    <property type="molecule type" value="Genomic_DNA"/>
</dbReference>
<keyword evidence="8" id="KW-1185">Reference proteome</keyword>
<dbReference type="GO" id="GO:0001817">
    <property type="term" value="P:regulation of cytokine production"/>
    <property type="evidence" value="ECO:0007669"/>
    <property type="project" value="TreeGrafter"/>
</dbReference>
<evidence type="ECO:0000256" key="2">
    <source>
        <dbReference type="ARBA" id="ARBA00023136"/>
    </source>
</evidence>
<organism evidence="7 8">
    <name type="scientific">Channa striata</name>
    <name type="common">Snakehead murrel</name>
    <name type="synonym">Ophicephalus striatus</name>
    <dbReference type="NCBI Taxonomy" id="64152"/>
    <lineage>
        <taxon>Eukaryota</taxon>
        <taxon>Metazoa</taxon>
        <taxon>Chordata</taxon>
        <taxon>Craniata</taxon>
        <taxon>Vertebrata</taxon>
        <taxon>Euteleostomi</taxon>
        <taxon>Actinopterygii</taxon>
        <taxon>Neopterygii</taxon>
        <taxon>Teleostei</taxon>
        <taxon>Neoteleostei</taxon>
        <taxon>Acanthomorphata</taxon>
        <taxon>Anabantaria</taxon>
        <taxon>Anabantiformes</taxon>
        <taxon>Channoidei</taxon>
        <taxon>Channidae</taxon>
        <taxon>Channa</taxon>
    </lineage>
</organism>
<dbReference type="InterPro" id="IPR007110">
    <property type="entry name" value="Ig-like_dom"/>
</dbReference>
<dbReference type="PANTHER" id="PTHR24100:SF151">
    <property type="entry name" value="ICOS LIGAND"/>
    <property type="match status" value="1"/>
</dbReference>
<proteinExistence type="predicted"/>
<evidence type="ECO:0000313" key="7">
    <source>
        <dbReference type="EMBL" id="KAK2812495.1"/>
    </source>
</evidence>
<keyword evidence="5" id="KW-0732">Signal</keyword>
<keyword evidence="3" id="KW-0393">Immunoglobulin domain</keyword>
<evidence type="ECO:0000259" key="6">
    <source>
        <dbReference type="PROSITE" id="PS50835"/>
    </source>
</evidence>
<accession>A0AA88LMU9</accession>
<dbReference type="GO" id="GO:0050852">
    <property type="term" value="P:T cell receptor signaling pathway"/>
    <property type="evidence" value="ECO:0007669"/>
    <property type="project" value="TreeGrafter"/>
</dbReference>
<dbReference type="Pfam" id="PF07686">
    <property type="entry name" value="V-set"/>
    <property type="match status" value="1"/>
</dbReference>
<keyword evidence="4" id="KW-1133">Transmembrane helix</keyword>
<dbReference type="PROSITE" id="PS50835">
    <property type="entry name" value="IG_LIKE"/>
    <property type="match status" value="1"/>
</dbReference>